<evidence type="ECO:0000313" key="24">
    <source>
        <dbReference type="EnsemblMetazoa" id="XP_022654404"/>
    </source>
</evidence>
<dbReference type="GO" id="GO:0006281">
    <property type="term" value="P:DNA repair"/>
    <property type="evidence" value="ECO:0007669"/>
    <property type="project" value="UniProtKB-KW"/>
</dbReference>
<evidence type="ECO:0000256" key="12">
    <source>
        <dbReference type="ARBA" id="ARBA00023004"/>
    </source>
</evidence>
<dbReference type="GO" id="GO:0003677">
    <property type="term" value="F:DNA binding"/>
    <property type="evidence" value="ECO:0007669"/>
    <property type="project" value="UniProtKB-UniRule"/>
</dbReference>
<evidence type="ECO:0000256" key="17">
    <source>
        <dbReference type="ARBA" id="ARBA00023268"/>
    </source>
</evidence>
<dbReference type="FunCoup" id="A0A7M7JY20">
    <property type="interactions" value="1038"/>
</dbReference>
<keyword evidence="7 19" id="KW-0547">Nucleotide-binding</keyword>
<dbReference type="InterPro" id="IPR041679">
    <property type="entry name" value="DNA2/NAM7-like_C"/>
</dbReference>
<keyword evidence="12 19" id="KW-0408">Iron</keyword>
<feature type="compositionally biased region" description="Polar residues" evidence="20">
    <location>
        <begin position="246"/>
        <end position="261"/>
    </location>
</feature>
<dbReference type="KEGG" id="vde:111247574"/>
<dbReference type="Pfam" id="PF13087">
    <property type="entry name" value="AAA_12"/>
    <property type="match status" value="1"/>
</dbReference>
<dbReference type="GO" id="GO:0046872">
    <property type="term" value="F:metal ion binding"/>
    <property type="evidence" value="ECO:0007669"/>
    <property type="project" value="UniProtKB-UniRule"/>
</dbReference>
<comment type="cofactor">
    <cofactor evidence="1">
        <name>[4Fe-4S] cluster</name>
        <dbReference type="ChEBI" id="CHEBI:49883"/>
    </cofactor>
</comment>
<dbReference type="CDD" id="cd18041">
    <property type="entry name" value="DEXXQc_DNA2"/>
    <property type="match status" value="1"/>
</dbReference>
<feature type="compositionally biased region" description="Basic and acidic residues" evidence="20">
    <location>
        <begin position="66"/>
        <end position="76"/>
    </location>
</feature>
<feature type="domain" description="DNA2/NAM7 helicase helicase" evidence="22">
    <location>
        <begin position="1014"/>
        <end position="1105"/>
    </location>
</feature>
<dbReference type="GO" id="GO:0005634">
    <property type="term" value="C:nucleus"/>
    <property type="evidence" value="ECO:0007669"/>
    <property type="project" value="UniProtKB-SubCell"/>
</dbReference>
<dbReference type="InterPro" id="IPR026851">
    <property type="entry name" value="Dna2/JHS1_DEXXQ-box"/>
</dbReference>
<evidence type="ECO:0000259" key="21">
    <source>
        <dbReference type="Pfam" id="PF08696"/>
    </source>
</evidence>
<dbReference type="GO" id="GO:0033567">
    <property type="term" value="P:DNA replication, Okazaki fragment processing"/>
    <property type="evidence" value="ECO:0007669"/>
    <property type="project" value="UniProtKB-UniRule"/>
</dbReference>
<dbReference type="FunFam" id="3.40.50.300:FF:000721">
    <property type="entry name" value="DNA replication ATP-dependent helicase/nuclease DNA2"/>
    <property type="match status" value="1"/>
</dbReference>
<dbReference type="GO" id="GO:0051539">
    <property type="term" value="F:4 iron, 4 sulfur cluster binding"/>
    <property type="evidence" value="ECO:0007669"/>
    <property type="project" value="UniProtKB-UniRule"/>
</dbReference>
<dbReference type="GO" id="GO:0017116">
    <property type="term" value="F:single-stranded DNA helicase activity"/>
    <property type="evidence" value="ECO:0007669"/>
    <property type="project" value="UniProtKB-UniRule"/>
</dbReference>
<feature type="domain" description="DNA replication factor Dna2 N-terminal" evidence="21">
    <location>
        <begin position="455"/>
        <end position="638"/>
    </location>
</feature>
<keyword evidence="5 19" id="KW-0540">Nuclease</keyword>
<keyword evidence="11 19" id="KW-0067">ATP-binding</keyword>
<dbReference type="GO" id="GO:0071932">
    <property type="term" value="P:replication fork reversal"/>
    <property type="evidence" value="ECO:0007669"/>
    <property type="project" value="TreeGrafter"/>
</dbReference>
<dbReference type="InterPro" id="IPR014808">
    <property type="entry name" value="DNA_replication_fac_Dna2_N"/>
</dbReference>
<keyword evidence="25" id="KW-1185">Reference proteome</keyword>
<dbReference type="PANTHER" id="PTHR10887">
    <property type="entry name" value="DNA2/NAM7 HELICASE FAMILY"/>
    <property type="match status" value="1"/>
</dbReference>
<feature type="compositionally biased region" description="Basic and acidic residues" evidence="20">
    <location>
        <begin position="264"/>
        <end position="280"/>
    </location>
</feature>
<dbReference type="InParanoid" id="A0A7M7JY20"/>
<keyword evidence="14 19" id="KW-0238">DNA-binding</keyword>
<reference evidence="24" key="1">
    <citation type="submission" date="2021-01" db="UniProtKB">
        <authorList>
            <consortium name="EnsemblMetazoa"/>
        </authorList>
    </citation>
    <scope>IDENTIFICATION</scope>
</reference>
<dbReference type="GO" id="GO:0005694">
    <property type="term" value="C:chromosome"/>
    <property type="evidence" value="ECO:0007669"/>
    <property type="project" value="UniProtKB-SubCell"/>
</dbReference>
<dbReference type="GeneID" id="111247574"/>
<dbReference type="InterPro" id="IPR047187">
    <property type="entry name" value="SF1_C_Upf1"/>
</dbReference>
<dbReference type="InterPro" id="IPR041677">
    <property type="entry name" value="DNA2/NAM7_AAA_11"/>
</dbReference>
<keyword evidence="19" id="KW-0158">Chromosome</keyword>
<organism evidence="24 25">
    <name type="scientific">Varroa destructor</name>
    <name type="common">Honeybee mite</name>
    <dbReference type="NCBI Taxonomy" id="109461"/>
    <lineage>
        <taxon>Eukaryota</taxon>
        <taxon>Metazoa</taxon>
        <taxon>Ecdysozoa</taxon>
        <taxon>Arthropoda</taxon>
        <taxon>Chelicerata</taxon>
        <taxon>Arachnida</taxon>
        <taxon>Acari</taxon>
        <taxon>Parasitiformes</taxon>
        <taxon>Mesostigmata</taxon>
        <taxon>Gamasina</taxon>
        <taxon>Dermanyssoidea</taxon>
        <taxon>Varroidae</taxon>
        <taxon>Varroa</taxon>
    </lineage>
</organism>
<evidence type="ECO:0000256" key="7">
    <source>
        <dbReference type="ARBA" id="ARBA00022741"/>
    </source>
</evidence>
<sequence>MLIATNGRVIFPKMTSRTNKGLTKGQKTLDYFFSSRAASEDSNTTRASANLGLNAVNVATKAIKRNRQEDSPEKQAEASWANTRKRNNKFIGLQRDNPINLNDTLQIPSNIGSTAIPKSIFISSTSSSEIDSHATAAPERPAPRIHDGPKSPIKVVHKLPRLNIVDDPAPKPLQPRYIEVPKHKARVMQKLEAAVTKQFVSKSPPPKFVATSVKMMYGKVNKDNTYANKSKNSIRNEDRCKQTCDTNGNIDNVHLNGNDSDPLTADRKSPDKHRTSSELKDEQDENTDLQPIVEHKSPIASQSVVVSPGKVVQAADDLVSKSPLRLQNGTTTVLFSSERITNHGIMDVKTDDAEDSYDSDDLFDNVTSPVKNAVKMTIKENVPDVQHVKPRRGVLTLTVERFVENFESKPSANLLVGRILTLDTEKGQKDQDTIFDANGLMNKENAAGIYTDDIVYVILGGSWASERFEPGIEVSVFAWFRGSVCRIDATSGGLVVCQPDVLLSVTTVTSGLFCPRKALLQQKFRKLDGLNANMLVGTVAHQVFQRAVSEKLQRSEIVAVTEEILSRSSILHDIYLLGTAPHEIKAHVLQMVPHILSFIRGNCPGGRKDFRVREVVDIEENLWCPRLGLKGKVDMTVELEMAANGNIARQAPLELKTGKPSFSREHSAQVLLYTLMMNEKMGAEHRSLLPDNPKAVGAAPRDSQTAGSCGVGVLTYIQRGADSVLVKADKGSLQELIQHRNRLAKAWWALQNPELDIDTIRMRPNAVGPFKEEERFCDNCSANVACSLFAHMNKDLPEGSVRAKVATKVLGNLNEQELSYAWHWLMLLDIECAEHARQNPQAFWKYSVERRVNNGTCVASLRLANVSAKKFQQDNSQVEIDINSTSNFVCLEGPPGSAINLAPGSYIALSEQDVTFRRVANRLGSVHAVDGNAIYLDLDIDPSGSKTLLDPNKKYVVDVVNSSSSFGTAYANLIRLLQPEQSRLRKMVVGISKPSFELVYPRADIERCMDILTELNESQVRAVIRLLMAQDYLLLQGMPGTGKTTIIVAAIRVLVTLGQRVLVTSNTHNALDNILEKLVHCNVDFVRMGKTSHPIVRQKTNEAQLAKATCTAQVKEFYGRQRVFGSTCLGIAHSVFEKERFDMCIVDEASQVLQPVCLGPLMLAKKFLLVGDPKQLPPVIQSKEARRLGLEECLFKGLQREDGSNLVVLNHQYRMNIEIMRLCNSLVYQGELRCGNDKIAEQTLCFADNVDTDGTVDRSAPMSPWEQRCVSADLSDSVVFVDATGVSEQESSGGSGLSNAGESRIIQRIVQLLTNKGVAASSISAITPFKRQVLQLKADLPLKVEVSTVDRYQGKENEVILFSCVRTQLTANMDQEIMNDVRRLNVAVSRARRKLILVGARQTVASYPSWEKLFASLRPENFVRVQPDNS</sequence>
<dbReference type="GO" id="GO:0005737">
    <property type="term" value="C:cytoplasm"/>
    <property type="evidence" value="ECO:0007669"/>
    <property type="project" value="TreeGrafter"/>
</dbReference>
<evidence type="ECO:0000256" key="3">
    <source>
        <dbReference type="ARBA" id="ARBA00022485"/>
    </source>
</evidence>
<dbReference type="RefSeq" id="XP_022654404.1">
    <property type="nucleotide sequence ID" value="XM_022798669.1"/>
</dbReference>
<dbReference type="Pfam" id="PF13086">
    <property type="entry name" value="AAA_11"/>
    <property type="match status" value="2"/>
</dbReference>
<evidence type="ECO:0000256" key="20">
    <source>
        <dbReference type="SAM" id="MobiDB-lite"/>
    </source>
</evidence>
<evidence type="ECO:0000256" key="14">
    <source>
        <dbReference type="ARBA" id="ARBA00023125"/>
    </source>
</evidence>
<keyword evidence="8 19" id="KW-0227">DNA damage</keyword>
<evidence type="ECO:0000256" key="16">
    <source>
        <dbReference type="ARBA" id="ARBA00023242"/>
    </source>
</evidence>
<comment type="similarity">
    <text evidence="2 19">Belongs to the DNA2/NAM7 helicase family.</text>
</comment>
<evidence type="ECO:0000256" key="9">
    <source>
        <dbReference type="ARBA" id="ARBA00022801"/>
    </source>
</evidence>
<comment type="subcellular location">
    <subcellularLocation>
        <location evidence="19">Nucleus</location>
    </subcellularLocation>
    <subcellularLocation>
        <location evidence="19">Chromosome</location>
    </subcellularLocation>
</comment>
<name>A0A7M7JY20_VARDE</name>
<keyword evidence="16 19" id="KW-0539">Nucleus</keyword>
<dbReference type="EC" id="3.6.4.12" evidence="19"/>
<keyword evidence="3 19" id="KW-0004">4Fe-4S</keyword>
<evidence type="ECO:0000256" key="1">
    <source>
        <dbReference type="ARBA" id="ARBA00001966"/>
    </source>
</evidence>
<evidence type="ECO:0000256" key="2">
    <source>
        <dbReference type="ARBA" id="ARBA00007913"/>
    </source>
</evidence>
<evidence type="ECO:0000259" key="22">
    <source>
        <dbReference type="Pfam" id="PF13086"/>
    </source>
</evidence>
<evidence type="ECO:0000256" key="11">
    <source>
        <dbReference type="ARBA" id="ARBA00022840"/>
    </source>
</evidence>
<evidence type="ECO:0000259" key="23">
    <source>
        <dbReference type="Pfam" id="PF13087"/>
    </source>
</evidence>
<keyword evidence="17 19" id="KW-0511">Multifunctional enzyme</keyword>
<dbReference type="OMA" id="NYCEAAI"/>
<dbReference type="InterPro" id="IPR027417">
    <property type="entry name" value="P-loop_NTPase"/>
</dbReference>
<evidence type="ECO:0000256" key="18">
    <source>
        <dbReference type="ARBA" id="ARBA00047995"/>
    </source>
</evidence>
<dbReference type="Gene3D" id="3.40.50.300">
    <property type="entry name" value="P-loop containing nucleotide triphosphate hydrolases"/>
    <property type="match status" value="3"/>
</dbReference>
<accession>A0A7M7JY20</accession>
<evidence type="ECO:0000313" key="25">
    <source>
        <dbReference type="Proteomes" id="UP000594260"/>
    </source>
</evidence>
<evidence type="ECO:0000256" key="13">
    <source>
        <dbReference type="ARBA" id="ARBA00023014"/>
    </source>
</evidence>
<evidence type="ECO:0000256" key="6">
    <source>
        <dbReference type="ARBA" id="ARBA00022723"/>
    </source>
</evidence>
<dbReference type="PANTHER" id="PTHR10887:SF433">
    <property type="entry name" value="DNA REPLICATION ATP-DEPENDENT HELICASE_NUCLEASE DNA2"/>
    <property type="match status" value="1"/>
</dbReference>
<keyword evidence="13 19" id="KW-0411">Iron-sulfur</keyword>
<comment type="function">
    <text evidence="19">Key enzyme involved in DNA replication and DNA repair. Involved in Okazaki fragments processing by cleaving long flaps that escape FEN1: flaps that are longer than 27 nucleotides are coated by replication protein A complex (RPA), leading to recruit DNA2 which cleaves the flap until it is too short to bind RPA and becomes a substrate for FEN1. Also involved in 5'-end resection of DNA during double-strand break (DSB) repair by mediating the cleavage of 5'-ssDNA.</text>
</comment>
<dbReference type="InterPro" id="IPR011604">
    <property type="entry name" value="PDDEXK-like_dom_sf"/>
</dbReference>
<feature type="domain" description="DNA2/NAM7 helicase helicase" evidence="22">
    <location>
        <begin position="1113"/>
        <end position="1183"/>
    </location>
</feature>
<feature type="region of interest" description="Disordered" evidence="20">
    <location>
        <begin position="246"/>
        <end position="289"/>
    </location>
</feature>
<dbReference type="Pfam" id="PF08696">
    <property type="entry name" value="Dna2"/>
    <property type="match status" value="1"/>
</dbReference>
<keyword evidence="6 19" id="KW-0479">Metal-binding</keyword>
<dbReference type="SUPFAM" id="SSF52540">
    <property type="entry name" value="P-loop containing nucleoside triphosphate hydrolases"/>
    <property type="match status" value="1"/>
</dbReference>
<evidence type="ECO:0000256" key="19">
    <source>
        <dbReference type="RuleBase" id="RU367041"/>
    </source>
</evidence>
<dbReference type="InterPro" id="IPR045055">
    <property type="entry name" value="DNA2/NAM7-like"/>
</dbReference>
<evidence type="ECO:0000256" key="5">
    <source>
        <dbReference type="ARBA" id="ARBA00022722"/>
    </source>
</evidence>
<protein>
    <recommendedName>
        <fullName evidence="19">DNA replication ATP-dependent helicase/nuclease</fullName>
        <ecNumber evidence="19">3.1.-.-</ecNumber>
        <ecNumber evidence="19">3.6.4.12</ecNumber>
    </recommendedName>
</protein>
<dbReference type="CDD" id="cd18808">
    <property type="entry name" value="SF1_C_Upf1"/>
    <property type="match status" value="1"/>
</dbReference>
<dbReference type="Gene3D" id="3.90.320.10">
    <property type="match status" value="1"/>
</dbReference>
<proteinExistence type="inferred from homology"/>
<keyword evidence="9 19" id="KW-0378">Hydrolase</keyword>
<evidence type="ECO:0000256" key="4">
    <source>
        <dbReference type="ARBA" id="ARBA00022705"/>
    </source>
</evidence>
<evidence type="ECO:0000256" key="8">
    <source>
        <dbReference type="ARBA" id="ARBA00022763"/>
    </source>
</evidence>
<feature type="domain" description="DNA2/NAM7 helicase-like C-terminal" evidence="23">
    <location>
        <begin position="1190"/>
        <end position="1401"/>
    </location>
</feature>
<feature type="region of interest" description="Disordered" evidence="20">
    <location>
        <begin position="130"/>
        <end position="152"/>
    </location>
</feature>
<keyword evidence="4 19" id="KW-0235">DNA replication</keyword>
<dbReference type="CTD" id="1763"/>
<dbReference type="EC" id="3.1.-.-" evidence="19"/>
<evidence type="ECO:0000256" key="10">
    <source>
        <dbReference type="ARBA" id="ARBA00022806"/>
    </source>
</evidence>
<dbReference type="GO" id="GO:0005524">
    <property type="term" value="F:ATP binding"/>
    <property type="evidence" value="ECO:0007669"/>
    <property type="project" value="UniProtKB-UniRule"/>
</dbReference>
<dbReference type="GO" id="GO:0017108">
    <property type="term" value="F:5'-flap endonuclease activity"/>
    <property type="evidence" value="ECO:0007669"/>
    <property type="project" value="UniProtKB-UniRule"/>
</dbReference>
<feature type="region of interest" description="Disordered" evidence="20">
    <location>
        <begin position="64"/>
        <end position="83"/>
    </location>
</feature>
<comment type="catalytic activity">
    <reaction evidence="18 19">
        <text>ATP + H2O = ADP + phosphate + H(+)</text>
        <dbReference type="Rhea" id="RHEA:13065"/>
        <dbReference type="ChEBI" id="CHEBI:15377"/>
        <dbReference type="ChEBI" id="CHEBI:15378"/>
        <dbReference type="ChEBI" id="CHEBI:30616"/>
        <dbReference type="ChEBI" id="CHEBI:43474"/>
        <dbReference type="ChEBI" id="CHEBI:456216"/>
        <dbReference type="EC" id="3.6.4.12"/>
    </reaction>
</comment>
<dbReference type="Proteomes" id="UP000594260">
    <property type="component" value="Unplaced"/>
</dbReference>
<keyword evidence="15 19" id="KW-0234">DNA repair</keyword>
<dbReference type="OrthoDB" id="306218at2759"/>
<keyword evidence="10 19" id="KW-0347">Helicase</keyword>
<dbReference type="EnsemblMetazoa" id="XM_022798669">
    <property type="protein sequence ID" value="XP_022654404"/>
    <property type="gene ID" value="LOC111247574"/>
</dbReference>
<evidence type="ECO:0000256" key="15">
    <source>
        <dbReference type="ARBA" id="ARBA00023204"/>
    </source>
</evidence>